<dbReference type="FunFam" id="3.40.800.10:FF:000014">
    <property type="entry name" value="Arginase family protein"/>
    <property type="match status" value="1"/>
</dbReference>
<feature type="binding site" evidence="4">
    <location>
        <position position="208"/>
    </location>
    <ligand>
        <name>Mn(2+)</name>
        <dbReference type="ChEBI" id="CHEBI:29035"/>
        <label>1</label>
    </ligand>
</feature>
<proteinExistence type="inferred from homology"/>
<dbReference type="Gene3D" id="3.40.800.10">
    <property type="entry name" value="Ureohydrolase domain"/>
    <property type="match status" value="1"/>
</dbReference>
<dbReference type="PROSITE" id="PS51409">
    <property type="entry name" value="ARGINASE_2"/>
    <property type="match status" value="1"/>
</dbReference>
<keyword evidence="4" id="KW-0464">Manganese</keyword>
<dbReference type="OrthoDB" id="288726at2759"/>
<dbReference type="SUPFAM" id="SSF52768">
    <property type="entry name" value="Arginase/deacetylase"/>
    <property type="match status" value="1"/>
</dbReference>
<accession>A0A0C9WG98</accession>
<evidence type="ECO:0000256" key="4">
    <source>
        <dbReference type="PIRSR" id="PIRSR036979-1"/>
    </source>
</evidence>
<dbReference type="GO" id="GO:0008783">
    <property type="term" value="F:agmatinase activity"/>
    <property type="evidence" value="ECO:0007669"/>
    <property type="project" value="TreeGrafter"/>
</dbReference>
<protein>
    <recommendedName>
        <fullName evidence="9">Agmatinase</fullName>
    </recommendedName>
</protein>
<dbReference type="GO" id="GO:0033389">
    <property type="term" value="P:putrescine biosynthetic process from arginine, via agmatine"/>
    <property type="evidence" value="ECO:0007669"/>
    <property type="project" value="TreeGrafter"/>
</dbReference>
<dbReference type="EMBL" id="KN839844">
    <property type="protein sequence ID" value="KIJ65052.1"/>
    <property type="molecule type" value="Genomic_DNA"/>
</dbReference>
<name>A0A0C9WG98_9AGAM</name>
<dbReference type="PIRSF" id="PIRSF036979">
    <property type="entry name" value="Arginase"/>
    <property type="match status" value="1"/>
</dbReference>
<dbReference type="PANTHER" id="PTHR11358:SF26">
    <property type="entry name" value="GUANIDINO ACID HYDROLASE, MITOCHONDRIAL"/>
    <property type="match status" value="1"/>
</dbReference>
<evidence type="ECO:0000256" key="1">
    <source>
        <dbReference type="ARBA" id="ARBA00009227"/>
    </source>
</evidence>
<keyword evidence="8" id="KW-1185">Reference proteome</keyword>
<dbReference type="PRINTS" id="PR00116">
    <property type="entry name" value="ARGINASE"/>
</dbReference>
<dbReference type="Pfam" id="PF00491">
    <property type="entry name" value="Arginase"/>
    <property type="match status" value="1"/>
</dbReference>
<dbReference type="PROSITE" id="PS01053">
    <property type="entry name" value="ARGINASE_1"/>
    <property type="match status" value="1"/>
</dbReference>
<comment type="similarity">
    <text evidence="1">Belongs to the arginase family. Agmatinase subfamily.</text>
</comment>
<evidence type="ECO:0000313" key="7">
    <source>
        <dbReference type="EMBL" id="KIJ65052.1"/>
    </source>
</evidence>
<dbReference type="AlphaFoldDB" id="A0A0C9WG98"/>
<evidence type="ECO:0000256" key="2">
    <source>
        <dbReference type="ARBA" id="ARBA00022723"/>
    </source>
</evidence>
<dbReference type="GO" id="GO:0046872">
    <property type="term" value="F:metal ion binding"/>
    <property type="evidence" value="ECO:0007669"/>
    <property type="project" value="UniProtKB-KW"/>
</dbReference>
<evidence type="ECO:0000313" key="8">
    <source>
        <dbReference type="Proteomes" id="UP000053820"/>
    </source>
</evidence>
<organism evidence="7 8">
    <name type="scientific">Hydnomerulius pinastri MD-312</name>
    <dbReference type="NCBI Taxonomy" id="994086"/>
    <lineage>
        <taxon>Eukaryota</taxon>
        <taxon>Fungi</taxon>
        <taxon>Dikarya</taxon>
        <taxon>Basidiomycota</taxon>
        <taxon>Agaricomycotina</taxon>
        <taxon>Agaricomycetes</taxon>
        <taxon>Agaricomycetidae</taxon>
        <taxon>Boletales</taxon>
        <taxon>Boletales incertae sedis</taxon>
        <taxon>Leucogyrophana</taxon>
    </lineage>
</organism>
<dbReference type="CDD" id="cd11592">
    <property type="entry name" value="Agmatinase_PAH"/>
    <property type="match status" value="1"/>
</dbReference>
<keyword evidence="3 5" id="KW-0378">Hydrolase</keyword>
<dbReference type="HOGENOM" id="CLU_039478_1_1_1"/>
<feature type="binding site" evidence="4">
    <location>
        <position position="183"/>
    </location>
    <ligand>
        <name>Mn(2+)</name>
        <dbReference type="ChEBI" id="CHEBI:29035"/>
        <label>1</label>
    </ligand>
</feature>
<feature type="binding site" evidence="4">
    <location>
        <position position="210"/>
    </location>
    <ligand>
        <name>Mn(2+)</name>
        <dbReference type="ChEBI" id="CHEBI:29035"/>
        <label>1</label>
    </ligand>
</feature>
<dbReference type="Proteomes" id="UP000053820">
    <property type="component" value="Unassembled WGS sequence"/>
</dbReference>
<evidence type="ECO:0000256" key="3">
    <source>
        <dbReference type="ARBA" id="ARBA00022801"/>
    </source>
</evidence>
<keyword evidence="6" id="KW-0732">Signal</keyword>
<evidence type="ECO:0000256" key="5">
    <source>
        <dbReference type="RuleBase" id="RU003684"/>
    </source>
</evidence>
<feature type="signal peptide" evidence="6">
    <location>
        <begin position="1"/>
        <end position="17"/>
    </location>
</feature>
<feature type="binding site" evidence="4">
    <location>
        <position position="206"/>
    </location>
    <ligand>
        <name>Mn(2+)</name>
        <dbReference type="ChEBI" id="CHEBI:29035"/>
        <label>1</label>
    </ligand>
</feature>
<gene>
    <name evidence="7" type="ORF">HYDPIDRAFT_27783</name>
</gene>
<dbReference type="PANTHER" id="PTHR11358">
    <property type="entry name" value="ARGINASE/AGMATINASE"/>
    <property type="match status" value="1"/>
</dbReference>
<feature type="binding site" evidence="4">
    <location>
        <position position="300"/>
    </location>
    <ligand>
        <name>Mn(2+)</name>
        <dbReference type="ChEBI" id="CHEBI:29035"/>
        <label>1</label>
    </ligand>
</feature>
<dbReference type="InterPro" id="IPR006035">
    <property type="entry name" value="Ureohydrolase"/>
</dbReference>
<keyword evidence="2 4" id="KW-0479">Metal-binding</keyword>
<dbReference type="InterPro" id="IPR023696">
    <property type="entry name" value="Ureohydrolase_dom_sf"/>
</dbReference>
<feature type="binding site" evidence="4">
    <location>
        <position position="302"/>
    </location>
    <ligand>
        <name>Mn(2+)</name>
        <dbReference type="ChEBI" id="CHEBI:29035"/>
        <label>1</label>
    </ligand>
</feature>
<evidence type="ECO:0008006" key="9">
    <source>
        <dbReference type="Google" id="ProtNLM"/>
    </source>
</evidence>
<comment type="cofactor">
    <cofactor evidence="4">
        <name>Mn(2+)</name>
        <dbReference type="ChEBI" id="CHEBI:29035"/>
    </cofactor>
    <text evidence="4">Binds 2 manganese ions per subunit.</text>
</comment>
<sequence>MISSEFLALVFLPVVLAHGQHPFSDPSPSAEPWATKYGPQYDLGYSGPLSFSHLPYTRCLDDTSETFDIAILGMPFDTATSYRPGARFGPYAIRSGSRRQGATHAYALNWQTNPYSFAKVLDCGDVPVSAYDNALAVDQMETAYMTLLGRPINGTSDVHGMQTGKMAKDGVDHPRVITLGGDHTIVLPILRSLYPVYGPISVIHFDAHIDTWPTLGGITEQEKVTHGSFFTLAFEEGLMSNTSIHAGIRNKLEGPSLIEHDEAVGFELIMADDIDDFGTEDIIRQIRNRVGDSPVYLSFDIDTIDPGQAPATGTPEPAGWTGRETKRILRGLAGLNFVGADIVEVAPAYDNADITGILAAGLVDDFLSLFVVDKPPVRQKKRGALKDEL</sequence>
<evidence type="ECO:0000256" key="6">
    <source>
        <dbReference type="SAM" id="SignalP"/>
    </source>
</evidence>
<reference evidence="7 8" key="1">
    <citation type="submission" date="2014-04" db="EMBL/GenBank/DDBJ databases">
        <title>Evolutionary Origins and Diversification of the Mycorrhizal Mutualists.</title>
        <authorList>
            <consortium name="DOE Joint Genome Institute"/>
            <consortium name="Mycorrhizal Genomics Consortium"/>
            <person name="Kohler A."/>
            <person name="Kuo A."/>
            <person name="Nagy L.G."/>
            <person name="Floudas D."/>
            <person name="Copeland A."/>
            <person name="Barry K.W."/>
            <person name="Cichocki N."/>
            <person name="Veneault-Fourrey C."/>
            <person name="LaButti K."/>
            <person name="Lindquist E.A."/>
            <person name="Lipzen A."/>
            <person name="Lundell T."/>
            <person name="Morin E."/>
            <person name="Murat C."/>
            <person name="Riley R."/>
            <person name="Ohm R."/>
            <person name="Sun H."/>
            <person name="Tunlid A."/>
            <person name="Henrissat B."/>
            <person name="Grigoriev I.V."/>
            <person name="Hibbett D.S."/>
            <person name="Martin F."/>
        </authorList>
    </citation>
    <scope>NUCLEOTIDE SEQUENCE [LARGE SCALE GENOMIC DNA]</scope>
    <source>
        <strain evidence="7 8">MD-312</strain>
    </source>
</reference>
<dbReference type="InterPro" id="IPR020855">
    <property type="entry name" value="Ureohydrolase_Mn_BS"/>
</dbReference>
<feature type="chain" id="PRO_5002216055" description="Agmatinase" evidence="6">
    <location>
        <begin position="18"/>
        <end position="389"/>
    </location>
</feature>